<dbReference type="PANTHER" id="PTHR46042">
    <property type="entry name" value="DIPHTHINE METHYLTRANSFERASE"/>
    <property type="match status" value="1"/>
</dbReference>
<evidence type="ECO:0000313" key="4">
    <source>
        <dbReference type="EMBL" id="VUG17226.1"/>
    </source>
</evidence>
<proteinExistence type="predicted"/>
<dbReference type="InterPro" id="IPR015943">
    <property type="entry name" value="WD40/YVTN_repeat-like_dom_sf"/>
</dbReference>
<reference evidence="4 5" key="1">
    <citation type="submission" date="2019-07" db="EMBL/GenBank/DDBJ databases">
        <authorList>
            <person name="Friedrich A."/>
            <person name="Schacherer J."/>
        </authorList>
    </citation>
    <scope>NUCLEOTIDE SEQUENCE [LARGE SCALE GENOMIC DNA]</scope>
</reference>
<dbReference type="Proteomes" id="UP000478008">
    <property type="component" value="Unassembled WGS sequence"/>
</dbReference>
<sequence length="346" mass="39030">MSENVPELKRLAVFKTKLPPCCLRIYENVVYIGTYKLVEGDNRYGSIEVWKFNEQQDDFIKVREYPTKGAILDLKLDPFEKGILCSCHSRGNLIFWKIDAEDPTMLTKLHDRQVYDPKILITAINYHKQIPHKMVVTTTSGLCSIYDEETDESTDFATSHDLECWYADFCSQPGLEQLTISGGDDRKMIIHDMRDPDSVVCSNGTFHQAGVVSVLASSKDWLASSPYTIWTGSYDDHVRSIDLRYIEGDAGSVGCAYPKIKQKLDLHGGVWKLIPSPAGNSDNRVLTCCMYDGARMLGYDADSGAGITVKNYFKKDHSSICYGGDWKNDLVVTCSFYDNVVQAWRS</sequence>
<dbReference type="InterPro" id="IPR036322">
    <property type="entry name" value="WD40_repeat_dom_sf"/>
</dbReference>
<dbReference type="GO" id="GO:0017183">
    <property type="term" value="P:protein histidyl modification to diphthamide"/>
    <property type="evidence" value="ECO:0007669"/>
    <property type="project" value="TreeGrafter"/>
</dbReference>
<evidence type="ECO:0000256" key="3">
    <source>
        <dbReference type="ARBA" id="ARBA00043952"/>
    </source>
</evidence>
<dbReference type="SUPFAM" id="SSF50978">
    <property type="entry name" value="WD40 repeat-like"/>
    <property type="match status" value="1"/>
</dbReference>
<comment type="pathway">
    <text evidence="3">Protein modification.</text>
</comment>
<evidence type="ECO:0000256" key="1">
    <source>
        <dbReference type="ARBA" id="ARBA00022574"/>
    </source>
</evidence>
<dbReference type="PANTHER" id="PTHR46042:SF1">
    <property type="entry name" value="DIPHTHINE METHYLTRANSFERASE"/>
    <property type="match status" value="1"/>
</dbReference>
<evidence type="ECO:0000313" key="5">
    <source>
        <dbReference type="Proteomes" id="UP000478008"/>
    </source>
</evidence>
<dbReference type="Gene3D" id="2.130.10.10">
    <property type="entry name" value="YVTN repeat-like/Quinoprotein amine dehydrogenase"/>
    <property type="match status" value="1"/>
</dbReference>
<protein>
    <submittedName>
        <fullName evidence="4">DEBR0S2_01662g1_1</fullName>
    </submittedName>
</protein>
<name>A0A7D9GYH4_DEKBR</name>
<keyword evidence="1" id="KW-0853">WD repeat</keyword>
<keyword evidence="2" id="KW-0677">Repeat</keyword>
<dbReference type="EMBL" id="CABFWN010000002">
    <property type="protein sequence ID" value="VUG17226.1"/>
    <property type="molecule type" value="Genomic_DNA"/>
</dbReference>
<gene>
    <name evidence="4" type="primary">RRT2</name>
    <name evidence="4" type="ORF">DEBR0S2_01662G</name>
</gene>
<evidence type="ECO:0000256" key="2">
    <source>
        <dbReference type="ARBA" id="ARBA00022737"/>
    </source>
</evidence>
<keyword evidence="5" id="KW-1185">Reference proteome</keyword>
<dbReference type="GO" id="GO:0005737">
    <property type="term" value="C:cytoplasm"/>
    <property type="evidence" value="ECO:0007669"/>
    <property type="project" value="TreeGrafter"/>
</dbReference>
<dbReference type="GO" id="GO:0061685">
    <property type="term" value="F:diphthine methylesterase activity"/>
    <property type="evidence" value="ECO:0007669"/>
    <property type="project" value="TreeGrafter"/>
</dbReference>
<organism evidence="4 5">
    <name type="scientific">Dekkera bruxellensis</name>
    <name type="common">Brettanomyces custersii</name>
    <dbReference type="NCBI Taxonomy" id="5007"/>
    <lineage>
        <taxon>Eukaryota</taxon>
        <taxon>Fungi</taxon>
        <taxon>Dikarya</taxon>
        <taxon>Ascomycota</taxon>
        <taxon>Saccharomycotina</taxon>
        <taxon>Pichiomycetes</taxon>
        <taxon>Pichiales</taxon>
        <taxon>Pichiaceae</taxon>
        <taxon>Brettanomyces</taxon>
    </lineage>
</organism>
<accession>A0A7D9GYH4</accession>
<dbReference type="AlphaFoldDB" id="A0A7D9GYH4"/>
<dbReference type="InterPro" id="IPR052415">
    <property type="entry name" value="Diphthine_MTase"/>
</dbReference>